<dbReference type="Proteomes" id="UP000075920">
    <property type="component" value="Unassembled WGS sequence"/>
</dbReference>
<accession>A0A182WEZ5</accession>
<dbReference type="Pfam" id="PF06477">
    <property type="entry name" value="DUF1091"/>
    <property type="match status" value="1"/>
</dbReference>
<dbReference type="EnsemblMetazoa" id="AMIN008941-RA">
    <property type="protein sequence ID" value="AMIN008941-PA"/>
    <property type="gene ID" value="AMIN008941"/>
</dbReference>
<keyword evidence="2" id="KW-1185">Reference proteome</keyword>
<dbReference type="AlphaFoldDB" id="A0A182WEZ5"/>
<reference evidence="1" key="2">
    <citation type="submission" date="2020-05" db="UniProtKB">
        <authorList>
            <consortium name="EnsemblMetazoa"/>
        </authorList>
    </citation>
    <scope>IDENTIFICATION</scope>
    <source>
        <strain evidence="1">MINIMUS1</strain>
    </source>
</reference>
<name>A0A182WEZ5_9DIPT</name>
<proteinExistence type="predicted"/>
<evidence type="ECO:0000313" key="1">
    <source>
        <dbReference type="EnsemblMetazoa" id="AMIN008941-PA"/>
    </source>
</evidence>
<protein>
    <submittedName>
        <fullName evidence="1">Uncharacterized protein</fullName>
    </submittedName>
</protein>
<evidence type="ECO:0000313" key="2">
    <source>
        <dbReference type="Proteomes" id="UP000075920"/>
    </source>
</evidence>
<organism evidence="1 2">
    <name type="scientific">Anopheles minimus</name>
    <dbReference type="NCBI Taxonomy" id="112268"/>
    <lineage>
        <taxon>Eukaryota</taxon>
        <taxon>Metazoa</taxon>
        <taxon>Ecdysozoa</taxon>
        <taxon>Arthropoda</taxon>
        <taxon>Hexapoda</taxon>
        <taxon>Insecta</taxon>
        <taxon>Pterygota</taxon>
        <taxon>Neoptera</taxon>
        <taxon>Endopterygota</taxon>
        <taxon>Diptera</taxon>
        <taxon>Nematocera</taxon>
        <taxon>Culicoidea</taxon>
        <taxon>Culicidae</taxon>
        <taxon>Anophelinae</taxon>
        <taxon>Anopheles</taxon>
    </lineage>
</organism>
<dbReference type="VEuPathDB" id="VectorBase:AMIN008941"/>
<dbReference type="PANTHER" id="PTHR20898:SF0">
    <property type="entry name" value="DAEDALUS ON 3-RELATED"/>
    <property type="match status" value="1"/>
</dbReference>
<reference evidence="2" key="1">
    <citation type="submission" date="2013-03" db="EMBL/GenBank/DDBJ databases">
        <title>The Genome Sequence of Anopheles minimus MINIMUS1.</title>
        <authorList>
            <consortium name="The Broad Institute Genomics Platform"/>
            <person name="Neafsey D.E."/>
            <person name="Walton C."/>
            <person name="Walker B."/>
            <person name="Young S.K."/>
            <person name="Zeng Q."/>
            <person name="Gargeya S."/>
            <person name="Fitzgerald M."/>
            <person name="Haas B."/>
            <person name="Abouelleil A."/>
            <person name="Allen A.W."/>
            <person name="Alvarado L."/>
            <person name="Arachchi H.M."/>
            <person name="Berlin A.M."/>
            <person name="Chapman S.B."/>
            <person name="Gainer-Dewar J."/>
            <person name="Goldberg J."/>
            <person name="Griggs A."/>
            <person name="Gujja S."/>
            <person name="Hansen M."/>
            <person name="Howarth C."/>
            <person name="Imamovic A."/>
            <person name="Ireland A."/>
            <person name="Larimer J."/>
            <person name="McCowan C."/>
            <person name="Murphy C."/>
            <person name="Pearson M."/>
            <person name="Poon T.W."/>
            <person name="Priest M."/>
            <person name="Roberts A."/>
            <person name="Saif S."/>
            <person name="Shea T."/>
            <person name="Sisk P."/>
            <person name="Sykes S."/>
            <person name="Wortman J."/>
            <person name="Nusbaum C."/>
            <person name="Birren B."/>
        </authorList>
    </citation>
    <scope>NUCLEOTIDE SEQUENCE [LARGE SCALE GENOMIC DNA]</scope>
    <source>
        <strain evidence="2">MINIMUS1</strain>
    </source>
</reference>
<sequence>MSINVPQLYDIIIVKISLFYKFSTYQPFLITVNREGCEFVRNPPQFGIEKLVYDIMQETVPVLLLPCPAGNRTYTIDWYLQKSHNIPAGDYKMLFKLLVHSSVTIFGIEVYGSVRSTGIASTFMTQ</sequence>
<dbReference type="InterPro" id="IPR010512">
    <property type="entry name" value="DUF1091"/>
</dbReference>
<dbReference type="PANTHER" id="PTHR20898">
    <property type="entry name" value="DAEDALUS ON 3-RELATED-RELATED"/>
    <property type="match status" value="1"/>
</dbReference>